<dbReference type="PROSITE" id="PS00061">
    <property type="entry name" value="ADH_SHORT"/>
    <property type="match status" value="1"/>
</dbReference>
<dbReference type="PRINTS" id="PR00081">
    <property type="entry name" value="GDHRDH"/>
</dbReference>
<name>A0ABR5P224_9LACO</name>
<gene>
    <name evidence="4" type="ORF">FC31_GL000685</name>
</gene>
<protein>
    <submittedName>
        <fullName evidence="4">3-oxoacyl-[acyl-carrier-protein] reductase</fullName>
    </submittedName>
</protein>
<evidence type="ECO:0000256" key="1">
    <source>
        <dbReference type="ARBA" id="ARBA00006484"/>
    </source>
</evidence>
<evidence type="ECO:0000313" key="4">
    <source>
        <dbReference type="EMBL" id="KRK60659.1"/>
    </source>
</evidence>
<reference evidence="4 5" key="1">
    <citation type="journal article" date="2015" name="Genome Announc.">
        <title>Expanding the biotechnology potential of lactobacilli through comparative genomics of 213 strains and associated genera.</title>
        <authorList>
            <person name="Sun Z."/>
            <person name="Harris H.M."/>
            <person name="McCann A."/>
            <person name="Guo C."/>
            <person name="Argimon S."/>
            <person name="Zhang W."/>
            <person name="Yang X."/>
            <person name="Jeffery I.B."/>
            <person name="Cooney J.C."/>
            <person name="Kagawa T.F."/>
            <person name="Liu W."/>
            <person name="Song Y."/>
            <person name="Salvetti E."/>
            <person name="Wrobel A."/>
            <person name="Rasinkangas P."/>
            <person name="Parkhill J."/>
            <person name="Rea M.C."/>
            <person name="O'Sullivan O."/>
            <person name="Ritari J."/>
            <person name="Douillard F.P."/>
            <person name="Paul Ross R."/>
            <person name="Yang R."/>
            <person name="Briner A.E."/>
            <person name="Felis G.E."/>
            <person name="de Vos W.M."/>
            <person name="Barrangou R."/>
            <person name="Klaenhammer T.R."/>
            <person name="Caufield P.W."/>
            <person name="Cui Y."/>
            <person name="Zhang H."/>
            <person name="O'Toole P.W."/>
        </authorList>
    </citation>
    <scope>NUCLEOTIDE SEQUENCE [LARGE SCALE GENOMIC DNA]</scope>
    <source>
        <strain evidence="4 5">DSM 16041</strain>
    </source>
</reference>
<proteinExistence type="inferred from homology"/>
<keyword evidence="2" id="KW-0560">Oxidoreductase</keyword>
<dbReference type="InterPro" id="IPR020904">
    <property type="entry name" value="Sc_DH/Rdtase_CS"/>
</dbReference>
<dbReference type="InterPro" id="IPR036291">
    <property type="entry name" value="NAD(P)-bd_dom_sf"/>
</dbReference>
<dbReference type="Pfam" id="PF13561">
    <property type="entry name" value="adh_short_C2"/>
    <property type="match status" value="1"/>
</dbReference>
<evidence type="ECO:0000313" key="5">
    <source>
        <dbReference type="Proteomes" id="UP000051883"/>
    </source>
</evidence>
<dbReference type="InterPro" id="IPR002347">
    <property type="entry name" value="SDR_fam"/>
</dbReference>
<dbReference type="CDD" id="cd05233">
    <property type="entry name" value="SDR_c"/>
    <property type="match status" value="1"/>
</dbReference>
<sequence length="254" mass="26671">MIMMTYDYQGKNVIVTGGAKGIGKEVVRGIVNGGGKVALLDIDDAAAQATAAEFDGQVRPYHVDQQNRDEVNEQFRIIIDDFGKIDVLINVAGVISAKSFDDLSPEEWDRTIKINLTGPYNTIHAIWQHFKANGGGRIVNVSSVAGKIGGGLLGTAAYASSKAGLNGFTKAIAKEGGKYGISANAVAPSFTHTSMTTSLSEDPEKNAKVIGMIPLGRAAEPVEIAQMILFFGCNAASFITGEIGDCDGGIVMDG</sequence>
<feature type="domain" description="Ketoreductase" evidence="3">
    <location>
        <begin position="11"/>
        <end position="189"/>
    </location>
</feature>
<dbReference type="SUPFAM" id="SSF51735">
    <property type="entry name" value="NAD(P)-binding Rossmann-fold domains"/>
    <property type="match status" value="1"/>
</dbReference>
<dbReference type="PRINTS" id="PR00080">
    <property type="entry name" value="SDRFAMILY"/>
</dbReference>
<dbReference type="InterPro" id="IPR057326">
    <property type="entry name" value="KR_dom"/>
</dbReference>
<keyword evidence="5" id="KW-1185">Reference proteome</keyword>
<dbReference type="PANTHER" id="PTHR42760">
    <property type="entry name" value="SHORT-CHAIN DEHYDROGENASES/REDUCTASES FAMILY MEMBER"/>
    <property type="match status" value="1"/>
</dbReference>
<evidence type="ECO:0000256" key="2">
    <source>
        <dbReference type="ARBA" id="ARBA00023002"/>
    </source>
</evidence>
<dbReference type="Proteomes" id="UP000051883">
    <property type="component" value="Unassembled WGS sequence"/>
</dbReference>
<accession>A0ABR5P224</accession>
<comment type="similarity">
    <text evidence="1">Belongs to the short-chain dehydrogenases/reductases (SDR) family.</text>
</comment>
<dbReference type="EMBL" id="AZDK01000002">
    <property type="protein sequence ID" value="KRK60659.1"/>
    <property type="molecule type" value="Genomic_DNA"/>
</dbReference>
<dbReference type="PANTHER" id="PTHR42760:SF133">
    <property type="entry name" value="3-OXOACYL-[ACYL-CARRIER-PROTEIN] REDUCTASE"/>
    <property type="match status" value="1"/>
</dbReference>
<comment type="caution">
    <text evidence="4">The sequence shown here is derived from an EMBL/GenBank/DDBJ whole genome shotgun (WGS) entry which is preliminary data.</text>
</comment>
<evidence type="ECO:0000259" key="3">
    <source>
        <dbReference type="SMART" id="SM00822"/>
    </source>
</evidence>
<organism evidence="4 5">
    <name type="scientific">Limosilactobacillus antri DSM 16041</name>
    <dbReference type="NCBI Taxonomy" id="525309"/>
    <lineage>
        <taxon>Bacteria</taxon>
        <taxon>Bacillati</taxon>
        <taxon>Bacillota</taxon>
        <taxon>Bacilli</taxon>
        <taxon>Lactobacillales</taxon>
        <taxon>Lactobacillaceae</taxon>
        <taxon>Limosilactobacillus</taxon>
    </lineage>
</organism>
<dbReference type="Gene3D" id="3.40.50.720">
    <property type="entry name" value="NAD(P)-binding Rossmann-like Domain"/>
    <property type="match status" value="1"/>
</dbReference>
<dbReference type="SMART" id="SM00822">
    <property type="entry name" value="PKS_KR"/>
    <property type="match status" value="1"/>
</dbReference>